<reference evidence="1" key="1">
    <citation type="journal article" date="2023" name="PLoS Negl. Trop. Dis.">
        <title>A genome sequence for Biomphalaria pfeifferi, the major vector snail for the human-infecting parasite Schistosoma mansoni.</title>
        <authorList>
            <person name="Bu L."/>
            <person name="Lu L."/>
            <person name="Laidemitt M.R."/>
            <person name="Zhang S.M."/>
            <person name="Mutuku M."/>
            <person name="Mkoji G."/>
            <person name="Steinauer M."/>
            <person name="Loker E.S."/>
        </authorList>
    </citation>
    <scope>NUCLEOTIDE SEQUENCE</scope>
    <source>
        <strain evidence="1">KasaAsao</strain>
    </source>
</reference>
<sequence>PLFLLRMKNFELISIDDTNQTLMRFVEDDPAFANSIVYKVAHTSNLIPLLSFRIQKQRLNQMDVLQFCEVEAYGGKAMLT</sequence>
<proteinExistence type="predicted"/>
<protein>
    <submittedName>
        <fullName evidence="1">Stabilin-2-like isoform X2</fullName>
    </submittedName>
</protein>
<accession>A0AAD8EWR6</accession>
<dbReference type="EMBL" id="JASAOG010000268">
    <property type="protein sequence ID" value="KAK0041614.1"/>
    <property type="molecule type" value="Genomic_DNA"/>
</dbReference>
<comment type="caution">
    <text evidence="1">The sequence shown here is derived from an EMBL/GenBank/DDBJ whole genome shotgun (WGS) entry which is preliminary data.</text>
</comment>
<dbReference type="Proteomes" id="UP001233172">
    <property type="component" value="Unassembled WGS sequence"/>
</dbReference>
<dbReference type="AlphaFoldDB" id="A0AAD8EWR6"/>
<feature type="non-terminal residue" evidence="1">
    <location>
        <position position="80"/>
    </location>
</feature>
<feature type="non-terminal residue" evidence="1">
    <location>
        <position position="1"/>
    </location>
</feature>
<evidence type="ECO:0000313" key="2">
    <source>
        <dbReference type="Proteomes" id="UP001233172"/>
    </source>
</evidence>
<name>A0AAD8EWR6_BIOPF</name>
<reference evidence="1" key="2">
    <citation type="submission" date="2023-04" db="EMBL/GenBank/DDBJ databases">
        <authorList>
            <person name="Bu L."/>
            <person name="Lu L."/>
            <person name="Laidemitt M.R."/>
            <person name="Zhang S.M."/>
            <person name="Mutuku M."/>
            <person name="Mkoji G."/>
            <person name="Steinauer M."/>
            <person name="Loker E.S."/>
        </authorList>
    </citation>
    <scope>NUCLEOTIDE SEQUENCE</scope>
    <source>
        <strain evidence="1">KasaAsao</strain>
        <tissue evidence="1">Whole Snail</tissue>
    </source>
</reference>
<gene>
    <name evidence="1" type="ORF">Bpfe_028978</name>
</gene>
<evidence type="ECO:0000313" key="1">
    <source>
        <dbReference type="EMBL" id="KAK0041614.1"/>
    </source>
</evidence>
<keyword evidence="2" id="KW-1185">Reference proteome</keyword>
<organism evidence="1 2">
    <name type="scientific">Biomphalaria pfeifferi</name>
    <name type="common">Bloodfluke planorb</name>
    <name type="synonym">Freshwater snail</name>
    <dbReference type="NCBI Taxonomy" id="112525"/>
    <lineage>
        <taxon>Eukaryota</taxon>
        <taxon>Metazoa</taxon>
        <taxon>Spiralia</taxon>
        <taxon>Lophotrochozoa</taxon>
        <taxon>Mollusca</taxon>
        <taxon>Gastropoda</taxon>
        <taxon>Heterobranchia</taxon>
        <taxon>Euthyneura</taxon>
        <taxon>Panpulmonata</taxon>
        <taxon>Hygrophila</taxon>
        <taxon>Lymnaeoidea</taxon>
        <taxon>Planorbidae</taxon>
        <taxon>Biomphalaria</taxon>
    </lineage>
</organism>